<dbReference type="EMBL" id="JBHSJC010000001">
    <property type="protein sequence ID" value="MFC4827800.1"/>
    <property type="molecule type" value="Genomic_DNA"/>
</dbReference>
<dbReference type="Proteomes" id="UP001595960">
    <property type="component" value="Unassembled WGS sequence"/>
</dbReference>
<accession>A0ABV9R1T8</accession>
<gene>
    <name evidence="3" type="ORF">ACFPER_03300</name>
</gene>
<keyword evidence="2" id="KW-0812">Transmembrane</keyword>
<keyword evidence="4" id="KW-1185">Reference proteome</keyword>
<dbReference type="RefSeq" id="WP_204395868.1">
    <property type="nucleotide sequence ID" value="NZ_JAFBBW010000001.1"/>
</dbReference>
<evidence type="ECO:0000256" key="1">
    <source>
        <dbReference type="SAM" id="MobiDB-lite"/>
    </source>
</evidence>
<evidence type="ECO:0000313" key="3">
    <source>
        <dbReference type="EMBL" id="MFC4827800.1"/>
    </source>
</evidence>
<feature type="region of interest" description="Disordered" evidence="1">
    <location>
        <begin position="1"/>
        <end position="49"/>
    </location>
</feature>
<evidence type="ECO:0000256" key="2">
    <source>
        <dbReference type="SAM" id="Phobius"/>
    </source>
</evidence>
<feature type="transmembrane region" description="Helical" evidence="2">
    <location>
        <begin position="74"/>
        <end position="94"/>
    </location>
</feature>
<protein>
    <recommendedName>
        <fullName evidence="5">AtpZ/AtpI family protein</fullName>
    </recommendedName>
</protein>
<keyword evidence="2" id="KW-0472">Membrane</keyword>
<organism evidence="3 4">
    <name type="scientific">Agromyces aurantiacus</name>
    <dbReference type="NCBI Taxonomy" id="165814"/>
    <lineage>
        <taxon>Bacteria</taxon>
        <taxon>Bacillati</taxon>
        <taxon>Actinomycetota</taxon>
        <taxon>Actinomycetes</taxon>
        <taxon>Micrococcales</taxon>
        <taxon>Microbacteriaceae</taxon>
        <taxon>Agromyces</taxon>
    </lineage>
</organism>
<sequence>MSDAPKSPEPNEPDVDAADGPEAAVEPVEPVEPTPEPPHPTIAHMDVDPDAGERLETELSSDAVTVRRAPRYPAFIGLGVVLGAIVALALTFLYPANGEFDRGQVFGFLLLWCGAFGAALGGVVALLVDRSLARRAGSAVAEHESTHYVDDDPAS</sequence>
<reference evidence="4" key="1">
    <citation type="journal article" date="2019" name="Int. J. Syst. Evol. Microbiol.">
        <title>The Global Catalogue of Microorganisms (GCM) 10K type strain sequencing project: providing services to taxonomists for standard genome sequencing and annotation.</title>
        <authorList>
            <consortium name="The Broad Institute Genomics Platform"/>
            <consortium name="The Broad Institute Genome Sequencing Center for Infectious Disease"/>
            <person name="Wu L."/>
            <person name="Ma J."/>
        </authorList>
    </citation>
    <scope>NUCLEOTIDE SEQUENCE [LARGE SCALE GENOMIC DNA]</scope>
    <source>
        <strain evidence="4">CGMCC 1.12192</strain>
    </source>
</reference>
<name>A0ABV9R1T8_9MICO</name>
<feature type="transmembrane region" description="Helical" evidence="2">
    <location>
        <begin position="106"/>
        <end position="128"/>
    </location>
</feature>
<comment type="caution">
    <text evidence="3">The sequence shown here is derived from an EMBL/GenBank/DDBJ whole genome shotgun (WGS) entry which is preliminary data.</text>
</comment>
<evidence type="ECO:0000313" key="4">
    <source>
        <dbReference type="Proteomes" id="UP001595960"/>
    </source>
</evidence>
<keyword evidence="2" id="KW-1133">Transmembrane helix</keyword>
<feature type="compositionally biased region" description="Pro residues" evidence="1">
    <location>
        <begin position="30"/>
        <end position="40"/>
    </location>
</feature>
<proteinExistence type="predicted"/>
<evidence type="ECO:0008006" key="5">
    <source>
        <dbReference type="Google" id="ProtNLM"/>
    </source>
</evidence>